<dbReference type="Proteomes" id="UP000053268">
    <property type="component" value="Unassembled WGS sequence"/>
</dbReference>
<evidence type="ECO:0000313" key="1">
    <source>
        <dbReference type="EMBL" id="KPI94881.1"/>
    </source>
</evidence>
<sequence>MNYGDEFLLKAENYGEPEAAPLYVRFTPEGAPAPADRMPLQLSNNLDSCCRWTTVPLLPCDRLEGLGSPIKECGVTCRNYVDIHKRCTAENIFSLVSDVETKTKE</sequence>
<organism evidence="1 2">
    <name type="scientific">Papilio xuthus</name>
    <name type="common">Asian swallowtail butterfly</name>
    <dbReference type="NCBI Taxonomy" id="66420"/>
    <lineage>
        <taxon>Eukaryota</taxon>
        <taxon>Metazoa</taxon>
        <taxon>Ecdysozoa</taxon>
        <taxon>Arthropoda</taxon>
        <taxon>Hexapoda</taxon>
        <taxon>Insecta</taxon>
        <taxon>Pterygota</taxon>
        <taxon>Neoptera</taxon>
        <taxon>Endopterygota</taxon>
        <taxon>Lepidoptera</taxon>
        <taxon>Glossata</taxon>
        <taxon>Ditrysia</taxon>
        <taxon>Papilionoidea</taxon>
        <taxon>Papilionidae</taxon>
        <taxon>Papilioninae</taxon>
        <taxon>Papilio</taxon>
    </lineage>
</organism>
<protein>
    <submittedName>
        <fullName evidence="1">Uncharacterized protein</fullName>
    </submittedName>
</protein>
<proteinExistence type="predicted"/>
<name>A0A194PN71_PAPXU</name>
<reference evidence="1 2" key="1">
    <citation type="journal article" date="2015" name="Nat. Commun.">
        <title>Outbred genome sequencing and CRISPR/Cas9 gene editing in butterflies.</title>
        <authorList>
            <person name="Li X."/>
            <person name="Fan D."/>
            <person name="Zhang W."/>
            <person name="Liu G."/>
            <person name="Zhang L."/>
            <person name="Zhao L."/>
            <person name="Fang X."/>
            <person name="Chen L."/>
            <person name="Dong Y."/>
            <person name="Chen Y."/>
            <person name="Ding Y."/>
            <person name="Zhao R."/>
            <person name="Feng M."/>
            <person name="Zhu Y."/>
            <person name="Feng Y."/>
            <person name="Jiang X."/>
            <person name="Zhu D."/>
            <person name="Xiang H."/>
            <person name="Feng X."/>
            <person name="Li S."/>
            <person name="Wang J."/>
            <person name="Zhang G."/>
            <person name="Kronforst M.R."/>
            <person name="Wang W."/>
        </authorList>
    </citation>
    <scope>NUCLEOTIDE SEQUENCE [LARGE SCALE GENOMIC DNA]</scope>
    <source>
        <strain evidence="1">Ya'a_city_454_Px</strain>
        <tissue evidence="1">Whole body</tissue>
    </source>
</reference>
<keyword evidence="2" id="KW-1185">Reference proteome</keyword>
<evidence type="ECO:0000313" key="2">
    <source>
        <dbReference type="Proteomes" id="UP000053268"/>
    </source>
</evidence>
<dbReference type="EMBL" id="KQ459597">
    <property type="protein sequence ID" value="KPI94881.1"/>
    <property type="molecule type" value="Genomic_DNA"/>
</dbReference>
<dbReference type="AlphaFoldDB" id="A0A194PN71"/>
<accession>A0A194PN71</accession>
<gene>
    <name evidence="1" type="ORF">RR46_11885</name>
</gene>